<accession>A0ABR1TD26</accession>
<proteinExistence type="predicted"/>
<dbReference type="SMART" id="SM00317">
    <property type="entry name" value="SET"/>
    <property type="match status" value="1"/>
</dbReference>
<evidence type="ECO:0000259" key="1">
    <source>
        <dbReference type="PROSITE" id="PS50280"/>
    </source>
</evidence>
<dbReference type="InterPro" id="IPR051357">
    <property type="entry name" value="H3K9_HMTase_SUVAR3-9"/>
</dbReference>
<keyword evidence="3" id="KW-1185">Reference proteome</keyword>
<reference evidence="2 3" key="1">
    <citation type="submission" date="2023-01" db="EMBL/GenBank/DDBJ databases">
        <title>Analysis of 21 Apiospora genomes using comparative genomics revels a genus with tremendous synthesis potential of carbohydrate active enzymes and secondary metabolites.</title>
        <authorList>
            <person name="Sorensen T."/>
        </authorList>
    </citation>
    <scope>NUCLEOTIDE SEQUENCE [LARGE SCALE GENOMIC DNA]</scope>
    <source>
        <strain evidence="2 3">CBS 135458</strain>
    </source>
</reference>
<sequence length="272" mass="30366">MAPTAKVPAARVSRCRFRDSNGAIIAGESWRTNEYRINKSTWRRVLAEKPLRAPYANDKGWTKALNDAVSSNGPANGDNINKIIGWESESQFCFVCSKRIGSAGCGQACYEQWRTTGPMALLETTTELRPTLMQNRITGHGLFLKRAGQGGQVLREGQYIGEYVGELLPADCDDDARNAAPDGRYVFEVDDGSWKVDAEKWGSETRFINHHCNPNLESADVLVGGRRVLTFKALRDVQPGLELTISYGREYFRNYNEKCGCNNKISLHWPPA</sequence>
<name>A0ABR1TD26_9PEZI</name>
<dbReference type="RefSeq" id="XP_066710276.1">
    <property type="nucleotide sequence ID" value="XM_066864128.1"/>
</dbReference>
<dbReference type="Proteomes" id="UP001480595">
    <property type="component" value="Unassembled WGS sequence"/>
</dbReference>
<gene>
    <name evidence="2" type="ORF">PG994_012719</name>
</gene>
<evidence type="ECO:0000313" key="3">
    <source>
        <dbReference type="Proteomes" id="UP001480595"/>
    </source>
</evidence>
<dbReference type="GeneID" id="92097191"/>
<dbReference type="Pfam" id="PF00856">
    <property type="entry name" value="SET"/>
    <property type="match status" value="1"/>
</dbReference>
<dbReference type="PANTHER" id="PTHR45660:SF13">
    <property type="entry name" value="HISTONE-LYSINE N-METHYLTRANSFERASE SETMAR"/>
    <property type="match status" value="1"/>
</dbReference>
<comment type="caution">
    <text evidence="2">The sequence shown here is derived from an EMBL/GenBank/DDBJ whole genome shotgun (WGS) entry which is preliminary data.</text>
</comment>
<dbReference type="SUPFAM" id="SSF82199">
    <property type="entry name" value="SET domain"/>
    <property type="match status" value="1"/>
</dbReference>
<dbReference type="PROSITE" id="PS50280">
    <property type="entry name" value="SET"/>
    <property type="match status" value="1"/>
</dbReference>
<dbReference type="InterPro" id="IPR001214">
    <property type="entry name" value="SET_dom"/>
</dbReference>
<organism evidence="2 3">
    <name type="scientific">Apiospora phragmitis</name>
    <dbReference type="NCBI Taxonomy" id="2905665"/>
    <lineage>
        <taxon>Eukaryota</taxon>
        <taxon>Fungi</taxon>
        <taxon>Dikarya</taxon>
        <taxon>Ascomycota</taxon>
        <taxon>Pezizomycotina</taxon>
        <taxon>Sordariomycetes</taxon>
        <taxon>Xylariomycetidae</taxon>
        <taxon>Amphisphaeriales</taxon>
        <taxon>Apiosporaceae</taxon>
        <taxon>Apiospora</taxon>
    </lineage>
</organism>
<evidence type="ECO:0000313" key="2">
    <source>
        <dbReference type="EMBL" id="KAK8043881.1"/>
    </source>
</evidence>
<protein>
    <recommendedName>
        <fullName evidence="1">SET domain-containing protein</fullName>
    </recommendedName>
</protein>
<dbReference type="EMBL" id="JAQQWL010000012">
    <property type="protein sequence ID" value="KAK8043881.1"/>
    <property type="molecule type" value="Genomic_DNA"/>
</dbReference>
<feature type="domain" description="SET" evidence="1">
    <location>
        <begin position="124"/>
        <end position="248"/>
    </location>
</feature>
<dbReference type="InterPro" id="IPR046341">
    <property type="entry name" value="SET_dom_sf"/>
</dbReference>
<dbReference type="PANTHER" id="PTHR45660">
    <property type="entry name" value="HISTONE-LYSINE N-METHYLTRANSFERASE SETMAR"/>
    <property type="match status" value="1"/>
</dbReference>
<dbReference type="Gene3D" id="2.170.270.10">
    <property type="entry name" value="SET domain"/>
    <property type="match status" value="1"/>
</dbReference>